<name>A0ABX2DV03_9BACL</name>
<sequence>MNILIADDERVIREGIKRTIGQISPEHQVFVASRAEEAVKILEEQRIHIVLTDILMPGMNGLEFMRISKRRYPYVKWIVISAHSEFSYAQEAVRLGARDYLLKPIGKSKLTELIDSLNHEIQQDNKISRQGERLKTSLRFLREGVFQRLASGLDIGNLDIDAFIEDYSHFYLVMIQLEPGDRSVRLEHFIVENVLSELIERYGRGFVVSYDRQNLLGLITPGENVRVEQFQEEVKTHLTHYLKIPFQIIHSGLSYDFHTVPQVVKRMREASASQGPLLEPMKGSGEKAIEVALHYIKEHFYEELSLEKMASVVFLNPAYFSQLFKQKTGQGYKEYVTSLRLEQAKLLLLNPKLKLAEIAERVGYQDMRHFTQMFRKKYHLTPTEYRQQEQISILMSKGGGDEAADQPGNR</sequence>
<dbReference type="RefSeq" id="WP_173137039.1">
    <property type="nucleotide sequence ID" value="NZ_JABMKX010000011.1"/>
</dbReference>
<feature type="modified residue" description="4-aspartylphosphate" evidence="4">
    <location>
        <position position="53"/>
    </location>
</feature>
<keyword evidence="3" id="KW-0804">Transcription</keyword>
<dbReference type="InterPro" id="IPR009057">
    <property type="entry name" value="Homeodomain-like_sf"/>
</dbReference>
<evidence type="ECO:0000259" key="5">
    <source>
        <dbReference type="PROSITE" id="PS01124"/>
    </source>
</evidence>
<dbReference type="InterPro" id="IPR020449">
    <property type="entry name" value="Tscrpt_reg_AraC-type_HTH"/>
</dbReference>
<dbReference type="SMART" id="SM00448">
    <property type="entry name" value="REC"/>
    <property type="match status" value="1"/>
</dbReference>
<evidence type="ECO:0000313" key="8">
    <source>
        <dbReference type="Proteomes" id="UP000711047"/>
    </source>
</evidence>
<evidence type="ECO:0000259" key="6">
    <source>
        <dbReference type="PROSITE" id="PS50110"/>
    </source>
</evidence>
<feature type="domain" description="HTH araC/xylS-type" evidence="5">
    <location>
        <begin position="290"/>
        <end position="388"/>
    </location>
</feature>
<keyword evidence="4" id="KW-0597">Phosphoprotein</keyword>
<evidence type="ECO:0000256" key="1">
    <source>
        <dbReference type="ARBA" id="ARBA00023015"/>
    </source>
</evidence>
<evidence type="ECO:0000256" key="4">
    <source>
        <dbReference type="PROSITE-ProRule" id="PRU00169"/>
    </source>
</evidence>
<dbReference type="InterPro" id="IPR011006">
    <property type="entry name" value="CheY-like_superfamily"/>
</dbReference>
<dbReference type="SUPFAM" id="SSF52172">
    <property type="entry name" value="CheY-like"/>
    <property type="match status" value="1"/>
</dbReference>
<comment type="caution">
    <text evidence="7">The sequence shown here is derived from an EMBL/GenBank/DDBJ whole genome shotgun (WGS) entry which is preliminary data.</text>
</comment>
<keyword evidence="2" id="KW-0238">DNA-binding</keyword>
<dbReference type="PANTHER" id="PTHR43280">
    <property type="entry name" value="ARAC-FAMILY TRANSCRIPTIONAL REGULATOR"/>
    <property type="match status" value="1"/>
</dbReference>
<dbReference type="InterPro" id="IPR001789">
    <property type="entry name" value="Sig_transdc_resp-reg_receiver"/>
</dbReference>
<dbReference type="CDD" id="cd17536">
    <property type="entry name" value="REC_YesN-like"/>
    <property type="match status" value="1"/>
</dbReference>
<dbReference type="SUPFAM" id="SSF46689">
    <property type="entry name" value="Homeodomain-like"/>
    <property type="match status" value="2"/>
</dbReference>
<evidence type="ECO:0000256" key="2">
    <source>
        <dbReference type="ARBA" id="ARBA00023125"/>
    </source>
</evidence>
<dbReference type="PROSITE" id="PS01124">
    <property type="entry name" value="HTH_ARAC_FAMILY_2"/>
    <property type="match status" value="1"/>
</dbReference>
<accession>A0ABX2DV03</accession>
<organism evidence="7 8">
    <name type="scientific">Paenibacillus tritici</name>
    <dbReference type="NCBI Taxonomy" id="1873425"/>
    <lineage>
        <taxon>Bacteria</taxon>
        <taxon>Bacillati</taxon>
        <taxon>Bacillota</taxon>
        <taxon>Bacilli</taxon>
        <taxon>Bacillales</taxon>
        <taxon>Paenibacillaceae</taxon>
        <taxon>Paenibacillus</taxon>
    </lineage>
</organism>
<dbReference type="Gene3D" id="3.40.50.2300">
    <property type="match status" value="1"/>
</dbReference>
<keyword evidence="1" id="KW-0805">Transcription regulation</keyword>
<dbReference type="PROSITE" id="PS50110">
    <property type="entry name" value="RESPONSE_REGULATORY"/>
    <property type="match status" value="1"/>
</dbReference>
<evidence type="ECO:0000313" key="7">
    <source>
        <dbReference type="EMBL" id="NQX47656.1"/>
    </source>
</evidence>
<dbReference type="Pfam" id="PF00072">
    <property type="entry name" value="Response_reg"/>
    <property type="match status" value="1"/>
</dbReference>
<dbReference type="Gene3D" id="1.10.10.60">
    <property type="entry name" value="Homeodomain-like"/>
    <property type="match status" value="2"/>
</dbReference>
<protein>
    <submittedName>
        <fullName evidence="7">Response regulator</fullName>
    </submittedName>
</protein>
<dbReference type="EMBL" id="JABMKX010000011">
    <property type="protein sequence ID" value="NQX47656.1"/>
    <property type="molecule type" value="Genomic_DNA"/>
</dbReference>
<gene>
    <name evidence="7" type="ORF">HQN87_20235</name>
</gene>
<reference evidence="7 8" key="1">
    <citation type="submission" date="2020-05" db="EMBL/GenBank/DDBJ databases">
        <title>Paenibacillus glebae, sp. nov., Paenibacillus humi sp. nov., Paenibacillus pedi sp. nov., Paenibacillus terrestris sp. nov. and Paenibacillus terricola sp. nov., isolated from a forest top soil sample.</title>
        <authorList>
            <person name="Qi S."/>
            <person name="Carlier A."/>
            <person name="Cnockaert M."/>
            <person name="Vandamme P."/>
        </authorList>
    </citation>
    <scope>NUCLEOTIDE SEQUENCE [LARGE SCALE GENOMIC DNA]</scope>
    <source>
        <strain evidence="7 8">LMG 29502</strain>
    </source>
</reference>
<keyword evidence="8" id="KW-1185">Reference proteome</keyword>
<dbReference type="InterPro" id="IPR018060">
    <property type="entry name" value="HTH_AraC"/>
</dbReference>
<feature type="domain" description="Response regulatory" evidence="6">
    <location>
        <begin position="2"/>
        <end position="118"/>
    </location>
</feature>
<dbReference type="Proteomes" id="UP000711047">
    <property type="component" value="Unassembled WGS sequence"/>
</dbReference>
<proteinExistence type="predicted"/>
<dbReference type="PANTHER" id="PTHR43280:SF28">
    <property type="entry name" value="HTH-TYPE TRANSCRIPTIONAL ACTIVATOR RHAS"/>
    <property type="match status" value="1"/>
</dbReference>
<dbReference type="Pfam" id="PF12833">
    <property type="entry name" value="HTH_18"/>
    <property type="match status" value="1"/>
</dbReference>
<evidence type="ECO:0000256" key="3">
    <source>
        <dbReference type="ARBA" id="ARBA00023163"/>
    </source>
</evidence>
<dbReference type="SMART" id="SM00342">
    <property type="entry name" value="HTH_ARAC"/>
    <property type="match status" value="1"/>
</dbReference>
<dbReference type="PRINTS" id="PR00032">
    <property type="entry name" value="HTHARAC"/>
</dbReference>